<name>A0ABR3IS73_9AGAR</name>
<sequence>MDKNKYVGRSIPFNSIGWLTSDTYRRVKNARLLSEFREIDSYWTSSDEDDDERPSLAQKELDNSVLRMGRALLDAAQLNPVEGTSDPPRVTLRLTRLNPSPEDDKDNDPRIQQTIDTLRDMGIDVEFGERPEIVLPKKQEEDNLLLRPTPRVNLDLSVLIALVSDLTHASLPTSVEGAKTRFVPAQSYRAWKHERNKGLKTSKRTGQTPAPDPSNDDDEAPPMSEGLAQHSRALSSQLLQEMSKGLLHEMHDHLSAVMSSSSASSASSSDSALLAIEFWTTPEARERCIRIIAKIGGVNEKRRAHALFPASGLTGETITTPEQSEEAYWRASRHSRAFIPLLPIRIFPSATPTTSSSGDIDAALAVGDPRSVLPLPKPSGLPPFFRALGRTCEYILAQETAPHPRALEEVPAGEIQRAAVTRLNARLTAHTVESMLWGAELGWTTLTANKTSVKAILKEMKAAKTRGDLDGVIAAGAAIDTRQDIERAAGADLGVADGSKAAIWVVSSEDIAGDRELVLARERAAVWVVDPRSLAEGMRSDYAP</sequence>
<dbReference type="PANTHER" id="PTHR13379">
    <property type="entry name" value="UNCHARACTERIZED DUF1308"/>
    <property type="match status" value="1"/>
</dbReference>
<proteinExistence type="predicted"/>
<accession>A0ABR3IS73</accession>
<dbReference type="EMBL" id="JASNQZ010000015">
    <property type="protein sequence ID" value="KAL0946125.1"/>
    <property type="molecule type" value="Genomic_DNA"/>
</dbReference>
<dbReference type="Proteomes" id="UP001556367">
    <property type="component" value="Unassembled WGS sequence"/>
</dbReference>
<evidence type="ECO:0000313" key="2">
    <source>
        <dbReference type="EMBL" id="KAL0946125.1"/>
    </source>
</evidence>
<reference evidence="3" key="1">
    <citation type="submission" date="2024-06" db="EMBL/GenBank/DDBJ databases">
        <title>Multi-omics analyses provide insights into the biosynthesis of the anticancer antibiotic pleurotin in Hohenbuehelia grisea.</title>
        <authorList>
            <person name="Weaver J.A."/>
            <person name="Alberti F."/>
        </authorList>
    </citation>
    <scope>NUCLEOTIDE SEQUENCE [LARGE SCALE GENOMIC DNA]</scope>
    <source>
        <strain evidence="3">T-177</strain>
    </source>
</reference>
<gene>
    <name evidence="2" type="ORF">HGRIS_012390</name>
</gene>
<organism evidence="2 3">
    <name type="scientific">Hohenbuehelia grisea</name>
    <dbReference type="NCBI Taxonomy" id="104357"/>
    <lineage>
        <taxon>Eukaryota</taxon>
        <taxon>Fungi</taxon>
        <taxon>Dikarya</taxon>
        <taxon>Basidiomycota</taxon>
        <taxon>Agaricomycotina</taxon>
        <taxon>Agaricomycetes</taxon>
        <taxon>Agaricomycetidae</taxon>
        <taxon>Agaricales</taxon>
        <taxon>Pleurotineae</taxon>
        <taxon>Pleurotaceae</taxon>
        <taxon>Hohenbuehelia</taxon>
    </lineage>
</organism>
<keyword evidence="3" id="KW-1185">Reference proteome</keyword>
<evidence type="ECO:0000313" key="3">
    <source>
        <dbReference type="Proteomes" id="UP001556367"/>
    </source>
</evidence>
<feature type="region of interest" description="Disordered" evidence="1">
    <location>
        <begin position="193"/>
        <end position="231"/>
    </location>
</feature>
<dbReference type="PANTHER" id="PTHR13379:SF0">
    <property type="entry name" value="UPF0415 PROTEIN C7ORF25"/>
    <property type="match status" value="1"/>
</dbReference>
<comment type="caution">
    <text evidence="2">The sequence shown here is derived from an EMBL/GenBank/DDBJ whole genome shotgun (WGS) entry which is preliminary data.</text>
</comment>
<evidence type="ECO:0000256" key="1">
    <source>
        <dbReference type="SAM" id="MobiDB-lite"/>
    </source>
</evidence>
<feature type="region of interest" description="Disordered" evidence="1">
    <location>
        <begin position="77"/>
        <end position="109"/>
    </location>
</feature>
<protein>
    <submittedName>
        <fullName evidence="2">Uncharacterized protein</fullName>
    </submittedName>
</protein>